<reference evidence="1" key="1">
    <citation type="submission" date="2006-10" db="EMBL/GenBank/DDBJ databases">
        <authorList>
            <person name="Amadeo P."/>
            <person name="Zhao Q."/>
            <person name="Wortman J."/>
            <person name="Fraser-Liggett C."/>
            <person name="Carlton J."/>
        </authorList>
    </citation>
    <scope>NUCLEOTIDE SEQUENCE</scope>
    <source>
        <strain evidence="1">G3</strain>
    </source>
</reference>
<gene>
    <name evidence="1" type="ORF">TVAG_143830</name>
</gene>
<dbReference type="VEuPathDB" id="TrichDB:TVAG_143830"/>
<dbReference type="InterPro" id="IPR039494">
    <property type="entry name" value="F8A"/>
</dbReference>
<dbReference type="RefSeq" id="XP_001301001.1">
    <property type="nucleotide sequence ID" value="XM_001301000.1"/>
</dbReference>
<protein>
    <submittedName>
        <fullName evidence="1">Uncharacterized protein</fullName>
    </submittedName>
</protein>
<dbReference type="VEuPathDB" id="TrichDB:TVAGG3_0229330"/>
<dbReference type="GO" id="GO:0005769">
    <property type="term" value="C:early endosome"/>
    <property type="evidence" value="ECO:0000318"/>
    <property type="project" value="GO_Central"/>
</dbReference>
<dbReference type="EMBL" id="DS114359">
    <property type="protein sequence ID" value="EAX88071.1"/>
    <property type="molecule type" value="Genomic_DNA"/>
</dbReference>
<evidence type="ECO:0000313" key="2">
    <source>
        <dbReference type="Proteomes" id="UP000001542"/>
    </source>
</evidence>
<sequence>MFFQQYDEKMVELSKFFKTKRTIYETATFFDQLYHAQKTDNPFDVALAALAKFGELQCYVKVEDTSRALQTAVTAARLFIQNAQFGFEFSKSLPESWSNSLTDGLHCYRVAIDLLKTANKPYLAATMLNEMGKVESDFELTHASGNTYEEAIDVIITGQAPLPLLFTSVLNAIMAYSKIDRYDLALHALQKAQLHFFDNETMWVSPSPIMKRQYRDIQIEHALLLLNVYRYDECLEFIGKNLEPAEVSIIEKMVEASKSSQIYLMDKIIEEARETKIFNNMQIGLLMKHLQFTSREVEAGIFQIMS</sequence>
<dbReference type="InParanoid" id="A2G453"/>
<dbReference type="PANTHER" id="PTHR16797">
    <property type="entry name" value="FACTOR VIII-ASSOCIATED GENE 1"/>
    <property type="match status" value="1"/>
</dbReference>
<accession>A2G453</accession>
<dbReference type="InterPro" id="IPR011990">
    <property type="entry name" value="TPR-like_helical_dom_sf"/>
</dbReference>
<reference evidence="1" key="2">
    <citation type="journal article" date="2007" name="Science">
        <title>Draft genome sequence of the sexually transmitted pathogen Trichomonas vaginalis.</title>
        <authorList>
            <person name="Carlton J.M."/>
            <person name="Hirt R.P."/>
            <person name="Silva J.C."/>
            <person name="Delcher A.L."/>
            <person name="Schatz M."/>
            <person name="Zhao Q."/>
            <person name="Wortman J.R."/>
            <person name="Bidwell S.L."/>
            <person name="Alsmark U.C.M."/>
            <person name="Besteiro S."/>
            <person name="Sicheritz-Ponten T."/>
            <person name="Noel C.J."/>
            <person name="Dacks J.B."/>
            <person name="Foster P.G."/>
            <person name="Simillion C."/>
            <person name="Van de Peer Y."/>
            <person name="Miranda-Saavedra D."/>
            <person name="Barton G.J."/>
            <person name="Westrop G.D."/>
            <person name="Mueller S."/>
            <person name="Dessi D."/>
            <person name="Fiori P.L."/>
            <person name="Ren Q."/>
            <person name="Paulsen I."/>
            <person name="Zhang H."/>
            <person name="Bastida-Corcuera F.D."/>
            <person name="Simoes-Barbosa A."/>
            <person name="Brown M.T."/>
            <person name="Hayes R.D."/>
            <person name="Mukherjee M."/>
            <person name="Okumura C.Y."/>
            <person name="Schneider R."/>
            <person name="Smith A.J."/>
            <person name="Vanacova S."/>
            <person name="Villalvazo M."/>
            <person name="Haas B.J."/>
            <person name="Pertea M."/>
            <person name="Feldblyum T.V."/>
            <person name="Utterback T.R."/>
            <person name="Shu C.L."/>
            <person name="Osoegawa K."/>
            <person name="de Jong P.J."/>
            <person name="Hrdy I."/>
            <person name="Horvathova L."/>
            <person name="Zubacova Z."/>
            <person name="Dolezal P."/>
            <person name="Malik S.B."/>
            <person name="Logsdon J.M. Jr."/>
            <person name="Henze K."/>
            <person name="Gupta A."/>
            <person name="Wang C.C."/>
            <person name="Dunne R.L."/>
            <person name="Upcroft J.A."/>
            <person name="Upcroft P."/>
            <person name="White O."/>
            <person name="Salzberg S.L."/>
            <person name="Tang P."/>
            <person name="Chiu C.-H."/>
            <person name="Lee Y.-S."/>
            <person name="Embley T.M."/>
            <person name="Coombs G.H."/>
            <person name="Mottram J.C."/>
            <person name="Tachezy J."/>
            <person name="Fraser-Liggett C.M."/>
            <person name="Johnson P.J."/>
        </authorList>
    </citation>
    <scope>NUCLEOTIDE SEQUENCE [LARGE SCALE GENOMIC DNA]</scope>
    <source>
        <strain evidence="1">G3</strain>
    </source>
</reference>
<keyword evidence="2" id="KW-1185">Reference proteome</keyword>
<dbReference type="GO" id="GO:0099518">
    <property type="term" value="P:vesicle cytoskeletal trafficking"/>
    <property type="evidence" value="ECO:0000318"/>
    <property type="project" value="GO_Central"/>
</dbReference>
<dbReference type="KEGG" id="tva:4745726"/>
<dbReference type="SMR" id="A2G453"/>
<dbReference type="Proteomes" id="UP000001542">
    <property type="component" value="Unassembled WGS sequence"/>
</dbReference>
<proteinExistence type="predicted"/>
<dbReference type="Gene3D" id="1.25.40.10">
    <property type="entry name" value="Tetratricopeptide repeat domain"/>
    <property type="match status" value="1"/>
</dbReference>
<dbReference type="OrthoDB" id="10407673at2759"/>
<dbReference type="AlphaFoldDB" id="A2G453"/>
<organism evidence="1 2">
    <name type="scientific">Trichomonas vaginalis (strain ATCC PRA-98 / G3)</name>
    <dbReference type="NCBI Taxonomy" id="412133"/>
    <lineage>
        <taxon>Eukaryota</taxon>
        <taxon>Metamonada</taxon>
        <taxon>Parabasalia</taxon>
        <taxon>Trichomonadida</taxon>
        <taxon>Trichomonadidae</taxon>
        <taxon>Trichomonas</taxon>
    </lineage>
</organism>
<evidence type="ECO:0000313" key="1">
    <source>
        <dbReference type="EMBL" id="EAX88071.1"/>
    </source>
</evidence>
<dbReference type="PANTHER" id="PTHR16797:SF4">
    <property type="entry name" value="40-KDA HUNTINGTIN-ASSOCIATED PROTEIN"/>
    <property type="match status" value="1"/>
</dbReference>
<dbReference type="SUPFAM" id="SSF48452">
    <property type="entry name" value="TPR-like"/>
    <property type="match status" value="1"/>
</dbReference>
<name>A2G453_TRIV3</name>